<dbReference type="PANTHER" id="PTHR42776">
    <property type="entry name" value="SERINE PEPTIDASE S9 FAMILY MEMBER"/>
    <property type="match status" value="1"/>
</dbReference>
<dbReference type="GO" id="GO:0004252">
    <property type="term" value="F:serine-type endopeptidase activity"/>
    <property type="evidence" value="ECO:0007669"/>
    <property type="project" value="InterPro"/>
</dbReference>
<comment type="catalytic activity">
    <reaction evidence="1">
        <text>Cleavage of an N-acetyl or N-formyl amino acid from the N-terminus of a polypeptide.</text>
        <dbReference type="EC" id="3.4.19.1"/>
    </reaction>
</comment>
<dbReference type="GO" id="GO:0005737">
    <property type="term" value="C:cytoplasm"/>
    <property type="evidence" value="ECO:0007669"/>
    <property type="project" value="UniProtKB-SubCell"/>
</dbReference>
<organism evidence="10 11">
    <name type="scientific">Acer saccharum</name>
    <name type="common">Sugar maple</name>
    <dbReference type="NCBI Taxonomy" id="4024"/>
    <lineage>
        <taxon>Eukaryota</taxon>
        <taxon>Viridiplantae</taxon>
        <taxon>Streptophyta</taxon>
        <taxon>Embryophyta</taxon>
        <taxon>Tracheophyta</taxon>
        <taxon>Spermatophyta</taxon>
        <taxon>Magnoliopsida</taxon>
        <taxon>eudicotyledons</taxon>
        <taxon>Gunneridae</taxon>
        <taxon>Pentapetalae</taxon>
        <taxon>rosids</taxon>
        <taxon>malvids</taxon>
        <taxon>Sapindales</taxon>
        <taxon>Sapindaceae</taxon>
        <taxon>Hippocastanoideae</taxon>
        <taxon>Acereae</taxon>
        <taxon>Acer</taxon>
    </lineage>
</organism>
<dbReference type="SUPFAM" id="SSF82171">
    <property type="entry name" value="DPP6 N-terminal domain-like"/>
    <property type="match status" value="1"/>
</dbReference>
<evidence type="ECO:0000256" key="2">
    <source>
        <dbReference type="ARBA" id="ARBA00004496"/>
    </source>
</evidence>
<dbReference type="SUPFAM" id="SSF53474">
    <property type="entry name" value="alpha/beta-Hydrolases"/>
    <property type="match status" value="1"/>
</dbReference>
<evidence type="ECO:0000256" key="5">
    <source>
        <dbReference type="ARBA" id="ARBA00012917"/>
    </source>
</evidence>
<feature type="domain" description="Peptidase S9 prolyl oligopeptidase catalytic" evidence="8">
    <location>
        <begin position="430"/>
        <end position="646"/>
    </location>
</feature>
<evidence type="ECO:0000256" key="1">
    <source>
        <dbReference type="ARBA" id="ARBA00000721"/>
    </source>
</evidence>
<accession>A0AA39THQ5</accession>
<dbReference type="EMBL" id="JAUESC010000001">
    <property type="protein sequence ID" value="KAK0606683.1"/>
    <property type="molecule type" value="Genomic_DNA"/>
</dbReference>
<dbReference type="PROSITE" id="PS00708">
    <property type="entry name" value="PRO_ENDOPEP_SER"/>
    <property type="match status" value="1"/>
</dbReference>
<dbReference type="Pfam" id="PF19283">
    <property type="entry name" value="APEH_N"/>
    <property type="match status" value="1"/>
</dbReference>
<dbReference type="FunFam" id="3.40.50.1820:FF:000146">
    <property type="entry name" value="Acylamino-acid-releasing enzyme"/>
    <property type="match status" value="1"/>
</dbReference>
<keyword evidence="11" id="KW-1185">Reference proteome</keyword>
<dbReference type="Proteomes" id="UP001168877">
    <property type="component" value="Unassembled WGS sequence"/>
</dbReference>
<dbReference type="PANTHER" id="PTHR42776:SF4">
    <property type="entry name" value="ACYLAMINO-ACID-RELEASING ENZYME"/>
    <property type="match status" value="1"/>
</dbReference>
<evidence type="ECO:0000256" key="7">
    <source>
        <dbReference type="ARBA" id="ARBA00022801"/>
    </source>
</evidence>
<evidence type="ECO:0000256" key="3">
    <source>
        <dbReference type="ARBA" id="ARBA00010040"/>
    </source>
</evidence>
<evidence type="ECO:0000313" key="10">
    <source>
        <dbReference type="EMBL" id="KAK0606683.1"/>
    </source>
</evidence>
<protein>
    <recommendedName>
        <fullName evidence="5">acylaminoacyl-peptidase</fullName>
        <ecNumber evidence="5">3.4.19.1</ecNumber>
    </recommendedName>
</protein>
<feature type="domain" description="Acylamino-acid-releasing enzyme N-terminal" evidence="9">
    <location>
        <begin position="6"/>
        <end position="367"/>
    </location>
</feature>
<evidence type="ECO:0000259" key="8">
    <source>
        <dbReference type="Pfam" id="PF00326"/>
    </source>
</evidence>
<keyword evidence="6" id="KW-0963">Cytoplasm</keyword>
<gene>
    <name evidence="10" type="ORF">LWI29_002695</name>
</gene>
<evidence type="ECO:0000256" key="4">
    <source>
        <dbReference type="ARBA" id="ARBA00011881"/>
    </source>
</evidence>
<name>A0AA39THQ5_ACESA</name>
<evidence type="ECO:0000313" key="11">
    <source>
        <dbReference type="Proteomes" id="UP001168877"/>
    </source>
</evidence>
<reference evidence="10" key="1">
    <citation type="journal article" date="2022" name="Plant J.">
        <title>Strategies of tolerance reflected in two North American maple genomes.</title>
        <authorList>
            <person name="McEvoy S.L."/>
            <person name="Sezen U.U."/>
            <person name="Trouern-Trend A."/>
            <person name="McMahon S.M."/>
            <person name="Schaberg P.G."/>
            <person name="Yang J."/>
            <person name="Wegrzyn J.L."/>
            <person name="Swenson N.G."/>
        </authorList>
    </citation>
    <scope>NUCLEOTIDE SEQUENCE</scope>
    <source>
        <strain evidence="10">NS2018</strain>
    </source>
</reference>
<dbReference type="Gene3D" id="3.40.50.1820">
    <property type="entry name" value="alpha/beta hydrolase"/>
    <property type="match status" value="1"/>
</dbReference>
<sequence length="647" mass="70817">MDGSPKEMPSGLDETTEEEYASNSNLLQEFTNISNIDKAWTFNSGMGTQAMFSISQPSLLANKMRKYMLSSAISKENKNSVTFQWAPFPVEMIGASTIVPSPSGSKLLVVRNPENESPTQFEIWSQSQLEKEFHIPQTVHGSVYVDGWFEGISWNSNETFVAYVAEELSPPKPTFSQGYKKGGSSDKDCGTWKGQGDWEEDWGETYSGKRQPALFVININSGEVQAVEGISKSLSVGRVVWAPSAEGLYQYLVFVVWSSNTRKLGIKYCYNRPCALYAIRVLLHKSEANELELKDNSFEEFPVVNLTQSISSAFFPHFSPDGKFLVFLSAKCSVDSGAHSATDSLHKIEWPTNGKLSPSETIFDVVRSLLSSLQFSIMKIPVKDASADLTKGAKKPFEAIFVSSKSKRDGACDPLIVLLHGGPHYVLTSSFSKASAFLSSIGYSLLIINYRGSLGFGEEALQSLPGNVGSQDVNDVLTAIDHVIDMGLASPSKLTVLGGSHGGFLTTHLIGQAPDKFVAAAVLNPVCNIALMVGTTDIPDWCYVESYGSKGKNSFTESPSADDLTLFYSKSPISHLSKVKTPTLFLLGAQDRRVPVSNGLQYARALREKGVETKVIVFPKDVHAIDSPQSDFESSLNIGLWFKKYCK</sequence>
<dbReference type="InterPro" id="IPR029058">
    <property type="entry name" value="AB_hydrolase_fold"/>
</dbReference>
<keyword evidence="7" id="KW-0378">Hydrolase</keyword>
<proteinExistence type="inferred from homology"/>
<dbReference type="InterPro" id="IPR045550">
    <property type="entry name" value="AARE_N"/>
</dbReference>
<dbReference type="InterPro" id="IPR002471">
    <property type="entry name" value="Pept_S9_AS"/>
</dbReference>
<comment type="similarity">
    <text evidence="3">Belongs to the peptidase S9C family.</text>
</comment>
<dbReference type="InterPro" id="IPR001375">
    <property type="entry name" value="Peptidase_S9_cat"/>
</dbReference>
<dbReference type="GO" id="GO:0008242">
    <property type="term" value="F:omega peptidase activity"/>
    <property type="evidence" value="ECO:0007669"/>
    <property type="project" value="UniProtKB-EC"/>
</dbReference>
<dbReference type="EC" id="3.4.19.1" evidence="5"/>
<dbReference type="AlphaFoldDB" id="A0AA39THQ5"/>
<evidence type="ECO:0000259" key="9">
    <source>
        <dbReference type="Pfam" id="PF19283"/>
    </source>
</evidence>
<reference evidence="10" key="2">
    <citation type="submission" date="2023-06" db="EMBL/GenBank/DDBJ databases">
        <authorList>
            <person name="Swenson N.G."/>
            <person name="Wegrzyn J.L."/>
            <person name="Mcevoy S.L."/>
        </authorList>
    </citation>
    <scope>NUCLEOTIDE SEQUENCE</scope>
    <source>
        <strain evidence="10">NS2018</strain>
        <tissue evidence="10">Leaf</tissue>
    </source>
</reference>
<comment type="caution">
    <text evidence="10">The sequence shown here is derived from an EMBL/GenBank/DDBJ whole genome shotgun (WGS) entry which is preliminary data.</text>
</comment>
<evidence type="ECO:0000256" key="6">
    <source>
        <dbReference type="ARBA" id="ARBA00022490"/>
    </source>
</evidence>
<comment type="subunit">
    <text evidence="4">Homotetramer.</text>
</comment>
<dbReference type="Pfam" id="PF00326">
    <property type="entry name" value="Peptidase_S9"/>
    <property type="match status" value="1"/>
</dbReference>
<dbReference type="GO" id="GO:0006508">
    <property type="term" value="P:proteolysis"/>
    <property type="evidence" value="ECO:0007669"/>
    <property type="project" value="InterPro"/>
</dbReference>
<comment type="subcellular location">
    <subcellularLocation>
        <location evidence="2">Cytoplasm</location>
    </subcellularLocation>
</comment>